<keyword evidence="3" id="KW-1185">Reference proteome</keyword>
<keyword evidence="1" id="KW-0812">Transmembrane</keyword>
<evidence type="ECO:0000313" key="3">
    <source>
        <dbReference type="Proteomes" id="UP000241507"/>
    </source>
</evidence>
<dbReference type="Proteomes" id="UP000241507">
    <property type="component" value="Chromosome"/>
</dbReference>
<reference evidence="3" key="1">
    <citation type="submission" date="2018-03" db="EMBL/GenBank/DDBJ databases">
        <title>Gramella fulva sp. nov., isolated from a dry surface of tidal flat.</title>
        <authorList>
            <person name="Hwang S.H."/>
            <person name="Hwang W.M."/>
            <person name="Kang K."/>
            <person name="Ahn T.-Y."/>
        </authorList>
    </citation>
    <scope>NUCLEOTIDE SEQUENCE [LARGE SCALE GENOMIC DNA]</scope>
    <source>
        <strain evidence="3">SH35</strain>
    </source>
</reference>
<evidence type="ECO:0000256" key="1">
    <source>
        <dbReference type="SAM" id="Phobius"/>
    </source>
</evidence>
<gene>
    <name evidence="2" type="ORF">C7S20_06015</name>
</gene>
<evidence type="ECO:0000313" key="2">
    <source>
        <dbReference type="EMBL" id="AVR44857.1"/>
    </source>
</evidence>
<protein>
    <submittedName>
        <fullName evidence="2">Uracil phosphoribosyltransferase</fullName>
    </submittedName>
</protein>
<keyword evidence="2" id="KW-0808">Transferase</keyword>
<keyword evidence="2" id="KW-0328">Glycosyltransferase</keyword>
<organism evidence="2 3">
    <name type="scientific">Christiangramia fulva</name>
    <dbReference type="NCBI Taxonomy" id="2126553"/>
    <lineage>
        <taxon>Bacteria</taxon>
        <taxon>Pseudomonadati</taxon>
        <taxon>Bacteroidota</taxon>
        <taxon>Flavobacteriia</taxon>
        <taxon>Flavobacteriales</taxon>
        <taxon>Flavobacteriaceae</taxon>
        <taxon>Christiangramia</taxon>
    </lineage>
</organism>
<dbReference type="AlphaFoldDB" id="A0A2R3Z3K6"/>
<keyword evidence="1" id="KW-1133">Transmembrane helix</keyword>
<sequence length="76" mass="9391">MTEFFRAIEWIFEDVLFWPLDQLRFLQNDSWFLANIINWIFLIIGVIAFAYWMNQLRIFDKEEKESDRTRPKPFLG</sequence>
<proteinExistence type="predicted"/>
<dbReference type="OrthoDB" id="1467828at2"/>
<accession>A0A2R3Z3K6</accession>
<dbReference type="EMBL" id="CP028136">
    <property type="protein sequence ID" value="AVR44857.1"/>
    <property type="molecule type" value="Genomic_DNA"/>
</dbReference>
<dbReference type="KEGG" id="grs:C7S20_06015"/>
<dbReference type="InterPro" id="IPR045922">
    <property type="entry name" value="DUF6341"/>
</dbReference>
<feature type="transmembrane region" description="Helical" evidence="1">
    <location>
        <begin position="31"/>
        <end position="52"/>
    </location>
</feature>
<dbReference type="GO" id="GO:0016757">
    <property type="term" value="F:glycosyltransferase activity"/>
    <property type="evidence" value="ECO:0007669"/>
    <property type="project" value="UniProtKB-KW"/>
</dbReference>
<name>A0A2R3Z3K6_9FLAO</name>
<dbReference type="RefSeq" id="WP_107011635.1">
    <property type="nucleotide sequence ID" value="NZ_CP028136.1"/>
</dbReference>
<dbReference type="Pfam" id="PF19868">
    <property type="entry name" value="DUF6341"/>
    <property type="match status" value="1"/>
</dbReference>
<keyword evidence="1" id="KW-0472">Membrane</keyword>